<sequence>MLRTMLFRTVAQFGDYDTESLLVHCLKSTSY</sequence>
<name>A0A0A9BLR0_ARUDO</name>
<accession>A0A0A9BLR0</accession>
<protein>
    <submittedName>
        <fullName evidence="1">Uncharacterized protein</fullName>
    </submittedName>
</protein>
<reference evidence="1" key="1">
    <citation type="submission" date="2014-09" db="EMBL/GenBank/DDBJ databases">
        <authorList>
            <person name="Magalhaes I.L.F."/>
            <person name="Oliveira U."/>
            <person name="Santos F.R."/>
            <person name="Vidigal T.H.D.A."/>
            <person name="Brescovit A.D."/>
            <person name="Santos A.J."/>
        </authorList>
    </citation>
    <scope>NUCLEOTIDE SEQUENCE</scope>
    <source>
        <tissue evidence="1">Shoot tissue taken approximately 20 cm above the soil surface</tissue>
    </source>
</reference>
<reference evidence="1" key="2">
    <citation type="journal article" date="2015" name="Data Brief">
        <title>Shoot transcriptome of the giant reed, Arundo donax.</title>
        <authorList>
            <person name="Barrero R.A."/>
            <person name="Guerrero F.D."/>
            <person name="Moolhuijzen P."/>
            <person name="Goolsby J.A."/>
            <person name="Tidwell J."/>
            <person name="Bellgard S.E."/>
            <person name="Bellgard M.I."/>
        </authorList>
    </citation>
    <scope>NUCLEOTIDE SEQUENCE</scope>
    <source>
        <tissue evidence="1">Shoot tissue taken approximately 20 cm above the soil surface</tissue>
    </source>
</reference>
<dbReference type="EMBL" id="GBRH01233569">
    <property type="protein sequence ID" value="JAD64326.1"/>
    <property type="molecule type" value="Transcribed_RNA"/>
</dbReference>
<organism evidence="1">
    <name type="scientific">Arundo donax</name>
    <name type="common">Giant reed</name>
    <name type="synonym">Donax arundinaceus</name>
    <dbReference type="NCBI Taxonomy" id="35708"/>
    <lineage>
        <taxon>Eukaryota</taxon>
        <taxon>Viridiplantae</taxon>
        <taxon>Streptophyta</taxon>
        <taxon>Embryophyta</taxon>
        <taxon>Tracheophyta</taxon>
        <taxon>Spermatophyta</taxon>
        <taxon>Magnoliopsida</taxon>
        <taxon>Liliopsida</taxon>
        <taxon>Poales</taxon>
        <taxon>Poaceae</taxon>
        <taxon>PACMAD clade</taxon>
        <taxon>Arundinoideae</taxon>
        <taxon>Arundineae</taxon>
        <taxon>Arundo</taxon>
    </lineage>
</organism>
<evidence type="ECO:0000313" key="1">
    <source>
        <dbReference type="EMBL" id="JAD64326.1"/>
    </source>
</evidence>
<dbReference type="AlphaFoldDB" id="A0A0A9BLR0"/>
<proteinExistence type="predicted"/>